<feature type="binding site" evidence="16">
    <location>
        <position position="353"/>
    </location>
    <ligand>
        <name>Ca(2+)</name>
        <dbReference type="ChEBI" id="CHEBI:29108"/>
        <label>1</label>
    </ligand>
</feature>
<feature type="compositionally biased region" description="Polar residues" evidence="19">
    <location>
        <begin position="1049"/>
        <end position="1058"/>
    </location>
</feature>
<evidence type="ECO:0000256" key="16">
    <source>
        <dbReference type="PIRSR" id="PIRSR613273-2"/>
    </source>
</evidence>
<feature type="disulfide bond" evidence="17">
    <location>
        <begin position="502"/>
        <end position="520"/>
    </location>
</feature>
<dbReference type="KEGG" id="cgob:115006367"/>
<feature type="active site" evidence="15 18">
    <location>
        <position position="406"/>
    </location>
</feature>
<evidence type="ECO:0000256" key="1">
    <source>
        <dbReference type="ARBA" id="ARBA00004498"/>
    </source>
</evidence>
<reference evidence="24" key="1">
    <citation type="submission" date="2025-08" db="UniProtKB">
        <authorList>
            <consortium name="RefSeq"/>
        </authorList>
    </citation>
    <scope>IDENTIFICATION</scope>
</reference>
<feature type="disulfide bond" evidence="17">
    <location>
        <begin position="422"/>
        <end position="448"/>
    </location>
</feature>
<dbReference type="InParanoid" id="A0A6J2PFQ0"/>
<feature type="binding site" evidence="16 18">
    <location>
        <position position="415"/>
    </location>
    <ligand>
        <name>Zn(2+)</name>
        <dbReference type="ChEBI" id="CHEBI:29105"/>
        <note>catalytic</note>
    </ligand>
</feature>
<feature type="domain" description="Peptidase M12B" evidence="21">
    <location>
        <begin position="259"/>
        <end position="469"/>
    </location>
</feature>
<evidence type="ECO:0000256" key="20">
    <source>
        <dbReference type="SAM" id="SignalP"/>
    </source>
</evidence>
<evidence type="ECO:0000259" key="22">
    <source>
        <dbReference type="PROSITE" id="PS50900"/>
    </source>
</evidence>
<evidence type="ECO:0000256" key="14">
    <source>
        <dbReference type="ARBA" id="ARBA00023180"/>
    </source>
</evidence>
<dbReference type="PRINTS" id="PR01857">
    <property type="entry name" value="ADAMTSFAMILY"/>
</dbReference>
<dbReference type="RefSeq" id="XP_029284430.1">
    <property type="nucleotide sequence ID" value="XM_029428570.1"/>
</dbReference>
<dbReference type="SMART" id="SM00209">
    <property type="entry name" value="TSP1"/>
    <property type="match status" value="8"/>
</dbReference>
<evidence type="ECO:0000256" key="2">
    <source>
        <dbReference type="ARBA" id="ARBA00022525"/>
    </source>
</evidence>
<dbReference type="GO" id="GO:0006508">
    <property type="term" value="P:proteolysis"/>
    <property type="evidence" value="ECO:0007669"/>
    <property type="project" value="UniProtKB-KW"/>
</dbReference>
<dbReference type="InterPro" id="IPR010294">
    <property type="entry name" value="ADAMTS_spacer1"/>
</dbReference>
<gene>
    <name evidence="24" type="primary">adamts7</name>
</gene>
<dbReference type="GO" id="GO:0004222">
    <property type="term" value="F:metalloendopeptidase activity"/>
    <property type="evidence" value="ECO:0007669"/>
    <property type="project" value="InterPro"/>
</dbReference>
<feature type="disulfide bond" evidence="17">
    <location>
        <begin position="571"/>
        <end position="609"/>
    </location>
</feature>
<feature type="disulfide bond" evidence="17">
    <location>
        <begin position="335"/>
        <end position="389"/>
    </location>
</feature>
<feature type="binding site" evidence="16">
    <location>
        <position position="262"/>
    </location>
    <ligand>
        <name>Ca(2+)</name>
        <dbReference type="ChEBI" id="CHEBI:29108"/>
        <label>2</label>
    </ligand>
</feature>
<accession>A0A6J2PFQ0</accession>
<comment type="cofactor">
    <cofactor evidence="16">
        <name>Zn(2+)</name>
        <dbReference type="ChEBI" id="CHEBI:29105"/>
    </cofactor>
    <text evidence="16">Binds 1 zinc ion per subunit.</text>
</comment>
<dbReference type="InterPro" id="IPR013273">
    <property type="entry name" value="ADAMTS/ADAMTS-like"/>
</dbReference>
<evidence type="ECO:0000256" key="9">
    <source>
        <dbReference type="ARBA" id="ARBA00022801"/>
    </source>
</evidence>
<feature type="signal peptide" evidence="20">
    <location>
        <begin position="1"/>
        <end position="33"/>
    </location>
</feature>
<evidence type="ECO:0000256" key="5">
    <source>
        <dbReference type="ARBA" id="ARBA00022685"/>
    </source>
</evidence>
<dbReference type="InterPro" id="IPR024079">
    <property type="entry name" value="MetalloPept_cat_dom_sf"/>
</dbReference>
<dbReference type="Gene3D" id="3.40.390.10">
    <property type="entry name" value="Collagenase (Catalytic Domain)"/>
    <property type="match status" value="1"/>
</dbReference>
<feature type="domain" description="PLAC" evidence="22">
    <location>
        <begin position="1791"/>
        <end position="1831"/>
    </location>
</feature>
<feature type="disulfide bond" evidence="17">
    <location>
        <begin position="491"/>
        <end position="514"/>
    </location>
</feature>
<keyword evidence="3" id="KW-0272">Extracellular matrix</keyword>
<keyword evidence="6 16" id="KW-0479">Metal-binding</keyword>
<feature type="disulfide bond" evidence="17">
    <location>
        <begin position="533"/>
        <end position="544"/>
    </location>
</feature>
<dbReference type="InterPro" id="IPR050439">
    <property type="entry name" value="ADAMTS_ADAMTS-like"/>
</dbReference>
<dbReference type="PROSITE" id="PS50900">
    <property type="entry name" value="PLAC"/>
    <property type="match status" value="1"/>
</dbReference>
<comment type="subcellular location">
    <subcellularLocation>
        <location evidence="1">Secreted</location>
        <location evidence="1">Extracellular space</location>
        <location evidence="1">Extracellular matrix</location>
    </subcellularLocation>
</comment>
<feature type="binding site" evidence="16 18">
    <location>
        <position position="409"/>
    </location>
    <ligand>
        <name>Zn(2+)</name>
        <dbReference type="ChEBI" id="CHEBI:29105"/>
        <note>catalytic</note>
    </ligand>
</feature>
<feature type="disulfide bond" evidence="17">
    <location>
        <begin position="567"/>
        <end position="604"/>
    </location>
</feature>
<feature type="disulfide bond" evidence="17">
    <location>
        <begin position="383"/>
        <end position="464"/>
    </location>
</feature>
<keyword evidence="16" id="KW-0106">Calcium</keyword>
<dbReference type="Pfam" id="PF01562">
    <property type="entry name" value="Pep_M12B_propep"/>
    <property type="match status" value="1"/>
</dbReference>
<dbReference type="OrthoDB" id="412680at2759"/>
<keyword evidence="11 24" id="KW-0482">Metalloprotease</keyword>
<dbReference type="SUPFAM" id="SSF55486">
    <property type="entry name" value="Metalloproteases ('zincins'), catalytic domain"/>
    <property type="match status" value="1"/>
</dbReference>
<dbReference type="PROSITE" id="PS50215">
    <property type="entry name" value="ADAM_MEPRO"/>
    <property type="match status" value="1"/>
</dbReference>
<keyword evidence="4" id="KW-0645">Protease</keyword>
<feature type="region of interest" description="Disordered" evidence="19">
    <location>
        <begin position="1039"/>
        <end position="1071"/>
    </location>
</feature>
<feature type="chain" id="PRO_5027053574" evidence="20">
    <location>
        <begin position="34"/>
        <end position="1839"/>
    </location>
</feature>
<dbReference type="Gene3D" id="2.20.100.10">
    <property type="entry name" value="Thrombospondin type-1 (TSP1) repeat"/>
    <property type="match status" value="7"/>
</dbReference>
<keyword evidence="14" id="KW-0325">Glycoprotein</keyword>
<keyword evidence="8" id="KW-0677">Repeat</keyword>
<protein>
    <submittedName>
        <fullName evidence="24">A disintegrin and metalloproteinase with thrombospondin motifs 7</fullName>
    </submittedName>
</protein>
<keyword evidence="13 17" id="KW-1015">Disulfide bond</keyword>
<evidence type="ECO:0000256" key="12">
    <source>
        <dbReference type="ARBA" id="ARBA00023145"/>
    </source>
</evidence>
<keyword evidence="12" id="KW-0865">Zymogen</keyword>
<feature type="disulfide bond" evidence="17">
    <location>
        <begin position="364"/>
        <end position="371"/>
    </location>
</feature>
<feature type="disulfide bond" evidence="17">
    <location>
        <begin position="582"/>
        <end position="594"/>
    </location>
</feature>
<dbReference type="GeneID" id="115006367"/>
<dbReference type="InterPro" id="IPR000884">
    <property type="entry name" value="TSP1_rpt"/>
</dbReference>
<dbReference type="InterPro" id="IPR002870">
    <property type="entry name" value="Peptidase_M12B_N"/>
</dbReference>
<evidence type="ECO:0000256" key="6">
    <source>
        <dbReference type="ARBA" id="ARBA00022723"/>
    </source>
</evidence>
<feature type="region of interest" description="Disordered" evidence="19">
    <location>
        <begin position="1426"/>
        <end position="1454"/>
    </location>
</feature>
<dbReference type="InterPro" id="IPR041645">
    <property type="entry name" value="ADAMTS_CR_2"/>
</dbReference>
<feature type="binding site" evidence="16">
    <location>
        <position position="467"/>
    </location>
    <ligand>
        <name>Ca(2+)</name>
        <dbReference type="ChEBI" id="CHEBI:29108"/>
        <label>1</label>
    </ligand>
</feature>
<dbReference type="Pfam" id="PF19236">
    <property type="entry name" value="ADAMTS_CR_3"/>
    <property type="match status" value="1"/>
</dbReference>
<dbReference type="InterPro" id="IPR036383">
    <property type="entry name" value="TSP1_rpt_sf"/>
</dbReference>
<evidence type="ECO:0000256" key="4">
    <source>
        <dbReference type="ARBA" id="ARBA00022670"/>
    </source>
</evidence>
<evidence type="ECO:0000256" key="7">
    <source>
        <dbReference type="ARBA" id="ARBA00022729"/>
    </source>
</evidence>
<dbReference type="Pfam" id="PF00090">
    <property type="entry name" value="TSP_1"/>
    <property type="match status" value="1"/>
</dbReference>
<keyword evidence="9" id="KW-0378">Hydrolase</keyword>
<comment type="caution">
    <text evidence="18">Lacks conserved residue(s) required for the propagation of feature annotation.</text>
</comment>
<feature type="binding site" evidence="16">
    <location>
        <position position="464"/>
    </location>
    <ligand>
        <name>Ca(2+)</name>
        <dbReference type="ChEBI" id="CHEBI:29108"/>
        <label>1</label>
    </ligand>
</feature>
<dbReference type="CDD" id="cd04273">
    <property type="entry name" value="ZnMc_ADAMTS_like"/>
    <property type="match status" value="1"/>
</dbReference>
<evidence type="ECO:0000256" key="19">
    <source>
        <dbReference type="SAM" id="MobiDB-lite"/>
    </source>
</evidence>
<evidence type="ECO:0000256" key="17">
    <source>
        <dbReference type="PIRSR" id="PIRSR613273-3"/>
    </source>
</evidence>
<evidence type="ECO:0000256" key="11">
    <source>
        <dbReference type="ARBA" id="ARBA00023049"/>
    </source>
</evidence>
<evidence type="ECO:0000256" key="13">
    <source>
        <dbReference type="ARBA" id="ARBA00023157"/>
    </source>
</evidence>
<evidence type="ECO:0000259" key="21">
    <source>
        <dbReference type="PROSITE" id="PS50215"/>
    </source>
</evidence>
<dbReference type="Pfam" id="PF17771">
    <property type="entry name" value="ADAMTS_CR_2"/>
    <property type="match status" value="1"/>
</dbReference>
<sequence length="1839" mass="204043">MTRFGCGFHSFGRGVSPIHLFIALLTVLDNCNTLGLTHEAERFLQDLPQYEVVHPTRVDAKGHFLSNFLSHHARRVQRREASEGTADVDRVFYQLWHGGHSFHFNLTLNPHLLAPGFLTERRYGGLDGAQIHSPGSSRCHFLGDVWDEAVGKGSAAISTCDGLTGLFKLSDEEFFIQPLEKWSDETSAPQAHAIYKRHASSPSWSPVVLPSSGKQALNGTCGIKNSQQTSEDIERQRERWEHRQKRRRRIRQRSVSKQKWVETLVVADPKMVEHHGSKAVESYVLAVMNIVAGLFRDPSIGNAINIVVVRLILLEQDEDDLKITHHADNSLSSFCKWQKKLNMKGEEHPLHHDVAVLLTRKDICAATNMPCETLGLSHVAGICQPHRSCSISEDTGLPLAFTVAHELGHNFGIQHDGNGNDCEPIGKRPFVMSPQLLYGTSLPRWSRCSRQYITRFLDRGWGWCLDDAPVKDELSLSSVLPGVLYSAAHQCRLQYGSGSLLCDDMDNVCSTLWCTVGTTCHSKLDGAVDGTSCGEDKWCFSGQCVAVGYQPESVNGGWASWSEWSACSRTCGAGVRSAQRDCDNPVPKYRGNYCLGERRRYKICNTTPCPHDLPTFRDIQCSHFNTLPYKGKFYKWEAVINKGGPCELHCRPLNEHFSDKMQDTVTDGTPCYKGNTSRDMCVNGICKNLGCDYVIDSSAVEDRCGVCHGNGSTCTTVRRTFEETEGLGYVDIGLIPERAWDIRIEEVAEAGNFLALRSDNPNKYFLNGGWTIQWNGEYKAAGTIFTYERTGHLENLTSPGPTMEPLWIQLLFQETNPGVRYEYTISRNVSEDNDIPASVFFWKYGSWTECSVTCGTGVQRQIVHCVEKTIGIVEQRFCDPLTRPDDNRTSCYKDPCPAIWWVGEWKKCSTSCGSSGLTKRTVFCIQAVSAEEQKALQPSACKHMPKPESRSSCNTHIPCPADWVTGSWLKCSLTCGSGVRRRDVTCSRNTGLDCDPQKKPLAVSTCYIQDCAQVVDNFGGIEWSGSGWSSKEVLNEINSIPEVKPPPKYSTTRAQPRSNNNNNPNNIVEGDFNYHNNIENTENGVQVDDFYYDYNFINFHEDLSDDSESDGKDSGDSAPQGAKPTGTIKENTYIETTRAPSAISTISKATAYILKTEEPQNINQDETKDNGNIATKESVQTNFENVDDFLSEDYLLPVSTTRLPLLSTTQHLQTPREDDEDVSWMENISTMPSLVFTTEEPTQEVKWEQYVEEVEKNYDIFPEKENYTENVTVTEKYAAPILGLQTTVKTVARTGENQGTEEHEDYDDSYDEKGTLGPDVSAGQGEVDSPEPLGSPTPETILQVKTGVQLDESALEIPQTTSQSTISPTAFTLEDLDLDQTNFNTVYVTSKVNLWDTHLDLSTTSLPASETSTSLPIPFLLISGNQEASDDSTSLTGTETVPPTNLEGATPPSPADFLPATVKEIPTKPAFTEKAGTDSTSRAPPFHSADFDYNEIMVPPMVRSSSNTAPSPSYQLPTNIATTPQHSTAPGQDMESPTPAVPILPTPPPILWPLPLPTSAPTSASTQVTTSAYWVTGNWSACSTSCGLGAIWRTLACSTDSDCDPAKRPAPAQRCYLRPCSTWKVEEWSECSKNCEGGVKSREVQCFDLRDQRPLRPFHCRAMSSRPQTQMTCNLQLCLDWYTSSWGQCSEVCGGGEQQRMVTCPEEDQCDGNLQPDTIQSCNNQPCAQWLTGSWGQCSASCGGGVQRRLIKCVNTKAETDEEVDQAPCDHELHMESTQKCNLQECESGPSGAVCLRDRLTFRFCHTLRWLGRCHLPNVRAQCCKTCSQRSRSSSTSRH</sequence>
<feature type="binding site" evidence="16">
    <location>
        <position position="467"/>
    </location>
    <ligand>
        <name>Ca(2+)</name>
        <dbReference type="ChEBI" id="CHEBI:29108"/>
        <label>2</label>
    </ligand>
</feature>
<evidence type="ECO:0000256" key="8">
    <source>
        <dbReference type="ARBA" id="ARBA00022737"/>
    </source>
</evidence>
<keyword evidence="10 16" id="KW-0862">Zinc</keyword>
<evidence type="ECO:0000313" key="24">
    <source>
        <dbReference type="RefSeq" id="XP_029284430.1"/>
    </source>
</evidence>
<name>A0A6J2PFQ0_COTGO</name>
<dbReference type="CTD" id="11173"/>
<dbReference type="PROSITE" id="PS50092">
    <property type="entry name" value="TSP1"/>
    <property type="match status" value="8"/>
</dbReference>
<organism evidence="23 24">
    <name type="scientific">Cottoperca gobio</name>
    <name type="common">Frogmouth</name>
    <name type="synonym">Aphritis gobio</name>
    <dbReference type="NCBI Taxonomy" id="56716"/>
    <lineage>
        <taxon>Eukaryota</taxon>
        <taxon>Metazoa</taxon>
        <taxon>Chordata</taxon>
        <taxon>Craniata</taxon>
        <taxon>Vertebrata</taxon>
        <taxon>Euteleostomi</taxon>
        <taxon>Actinopterygii</taxon>
        <taxon>Neopterygii</taxon>
        <taxon>Teleostei</taxon>
        <taxon>Neoteleostei</taxon>
        <taxon>Acanthomorphata</taxon>
        <taxon>Eupercaria</taxon>
        <taxon>Perciformes</taxon>
        <taxon>Notothenioidei</taxon>
        <taxon>Bovichtidae</taxon>
        <taxon>Cottoperca</taxon>
    </lineage>
</organism>
<feature type="disulfide bond" evidence="17">
    <location>
        <begin position="509"/>
        <end position="539"/>
    </location>
</feature>
<dbReference type="SMART" id="SM00608">
    <property type="entry name" value="ACR"/>
    <property type="match status" value="1"/>
</dbReference>
<evidence type="ECO:0000256" key="3">
    <source>
        <dbReference type="ARBA" id="ARBA00022530"/>
    </source>
</evidence>
<dbReference type="Gene3D" id="2.60.120.830">
    <property type="match status" value="1"/>
</dbReference>
<dbReference type="GO" id="GO:0030198">
    <property type="term" value="P:extracellular matrix organization"/>
    <property type="evidence" value="ECO:0007669"/>
    <property type="project" value="InterPro"/>
</dbReference>
<dbReference type="GO" id="GO:0031012">
    <property type="term" value="C:extracellular matrix"/>
    <property type="evidence" value="ECO:0007669"/>
    <property type="project" value="TreeGrafter"/>
</dbReference>
<evidence type="ECO:0000256" key="18">
    <source>
        <dbReference type="PROSITE-ProRule" id="PRU00276"/>
    </source>
</evidence>
<dbReference type="InterPro" id="IPR001590">
    <property type="entry name" value="Peptidase_M12B"/>
</dbReference>
<feature type="region of interest" description="Disordered" evidence="19">
    <location>
        <begin position="1294"/>
        <end position="1339"/>
    </location>
</feature>
<dbReference type="Proteomes" id="UP000504630">
    <property type="component" value="Chromosome 3"/>
</dbReference>
<feature type="compositionally biased region" description="Polar residues" evidence="19">
    <location>
        <begin position="1426"/>
        <end position="1443"/>
    </location>
</feature>
<dbReference type="Gene3D" id="3.40.1620.60">
    <property type="match status" value="1"/>
</dbReference>
<dbReference type="SUPFAM" id="SSF82895">
    <property type="entry name" value="TSP-1 type 1 repeat"/>
    <property type="match status" value="8"/>
</dbReference>
<keyword evidence="23" id="KW-1185">Reference proteome</keyword>
<proteinExistence type="predicted"/>
<feature type="binding site" evidence="16">
    <location>
        <position position="262"/>
    </location>
    <ligand>
        <name>Ca(2+)</name>
        <dbReference type="ChEBI" id="CHEBI:29108"/>
        <label>1</label>
    </ligand>
</feature>
<dbReference type="FunFam" id="2.20.100.10:FF:000005">
    <property type="entry name" value="ADAM metallopeptidase with thrombospondin type 1 motif 9"/>
    <property type="match status" value="3"/>
</dbReference>
<keyword evidence="5" id="KW-0165">Cleavage on pair of basic residues</keyword>
<dbReference type="FunFam" id="3.40.390.10:FF:000001">
    <property type="entry name" value="A disintegrin and metalloproteinase with thrombospondin motifs 1"/>
    <property type="match status" value="1"/>
</dbReference>
<dbReference type="PANTHER" id="PTHR13723:SF142">
    <property type="entry name" value="A DISINTEGRIN AND METALLOPROTEINASE WITH THROMBOSPONDIN MOTIFS 7"/>
    <property type="match status" value="1"/>
</dbReference>
<dbReference type="Pfam" id="PF19030">
    <property type="entry name" value="TSP1_ADAMTS"/>
    <property type="match status" value="7"/>
</dbReference>
<keyword evidence="2" id="KW-0964">Secreted</keyword>
<dbReference type="FunFam" id="2.60.120.830:FF:000001">
    <property type="entry name" value="A disintegrin and metalloproteinase with thrombospondin motifs 1"/>
    <property type="match status" value="1"/>
</dbReference>
<dbReference type="FunFam" id="2.20.100.10:FF:000006">
    <property type="entry name" value="A disintegrin and metalloproteinase with thrombospondin motifs 1"/>
    <property type="match status" value="1"/>
</dbReference>
<dbReference type="InterPro" id="IPR010909">
    <property type="entry name" value="PLAC"/>
</dbReference>
<dbReference type="Pfam" id="PF05986">
    <property type="entry name" value="ADAMTS_spacer1"/>
    <property type="match status" value="1"/>
</dbReference>
<evidence type="ECO:0000256" key="15">
    <source>
        <dbReference type="PIRSR" id="PIRSR613273-1"/>
    </source>
</evidence>
<evidence type="ECO:0000313" key="23">
    <source>
        <dbReference type="Proteomes" id="UP000504630"/>
    </source>
</evidence>
<dbReference type="InterPro" id="IPR006586">
    <property type="entry name" value="ADAM_Cys-rich"/>
</dbReference>
<evidence type="ECO:0000256" key="10">
    <source>
        <dbReference type="ARBA" id="ARBA00022833"/>
    </source>
</evidence>
<dbReference type="PANTHER" id="PTHR13723">
    <property type="entry name" value="ADAMTS A DISINTEGRIN AND METALLOPROTEASE WITH THROMBOSPONDIN MOTIFS PROTEASE"/>
    <property type="match status" value="1"/>
</dbReference>
<keyword evidence="7 20" id="KW-0732">Signal</keyword>
<dbReference type="GO" id="GO:0046872">
    <property type="term" value="F:metal ion binding"/>
    <property type="evidence" value="ECO:0007669"/>
    <property type="project" value="UniProtKB-KW"/>
</dbReference>
<feature type="region of interest" description="Disordered" evidence="19">
    <location>
        <begin position="1103"/>
        <end position="1132"/>
    </location>
</feature>
<dbReference type="InterPro" id="IPR045371">
    <property type="entry name" value="ADAMTS_CR_3"/>
</dbReference>
<dbReference type="Pfam" id="PF01421">
    <property type="entry name" value="Reprolysin"/>
    <property type="match status" value="1"/>
</dbReference>
<feature type="binding site" evidence="16 18">
    <location>
        <position position="405"/>
    </location>
    <ligand>
        <name>Zn(2+)</name>
        <dbReference type="ChEBI" id="CHEBI:29105"/>
        <note>catalytic</note>
    </ligand>
</feature>